<accession>A0A5C4R6K9</accession>
<reference evidence="2 3" key="1">
    <citation type="submission" date="2019-06" db="EMBL/GenBank/DDBJ databases">
        <authorList>
            <person name="Li J."/>
        </authorList>
    </citation>
    <scope>NUCLEOTIDE SEQUENCE [LARGE SCALE GENOMIC DNA]</scope>
    <source>
        <strain evidence="2 3">CGMCC 1.8012</strain>
    </source>
</reference>
<keyword evidence="1" id="KW-0472">Membrane</keyword>
<keyword evidence="1" id="KW-1133">Transmembrane helix</keyword>
<dbReference type="PIRSF" id="PIRSF033239">
    <property type="entry name" value="ExoD"/>
    <property type="match status" value="1"/>
</dbReference>
<sequence>MSDDTVITDLVGRVRKGAEGDKVSVGQIAEALGQDSLPPNLMIPAFAVASPLSGVPLFSSICGLLIALVSAQMLIGRDHVWLPGFLMRRQVSGDRLRKALDWMEKPARFLDRVSHERLTPLVRRPMRWIVQGICLCCGLVMPLLEFIPFTSSLMGVVVSLLAFGLLARDGVFVLLGFLAIGGVVTLVLTLMP</sequence>
<dbReference type="InterPro" id="IPR010331">
    <property type="entry name" value="ExoD"/>
</dbReference>
<dbReference type="PANTHER" id="PTHR41795:SF1">
    <property type="entry name" value="EXOPOLYSACCHARIDE SYNTHESIS PROTEIN"/>
    <property type="match status" value="1"/>
</dbReference>
<dbReference type="AlphaFoldDB" id="A0A5C4R6K9"/>
<evidence type="ECO:0000313" key="3">
    <source>
        <dbReference type="Proteomes" id="UP000304880"/>
    </source>
</evidence>
<dbReference type="RefSeq" id="WP_046000416.1">
    <property type="nucleotide sequence ID" value="NZ_VDDC01000016.1"/>
</dbReference>
<evidence type="ECO:0000256" key="1">
    <source>
        <dbReference type="SAM" id="Phobius"/>
    </source>
</evidence>
<keyword evidence="3" id="KW-1185">Reference proteome</keyword>
<gene>
    <name evidence="2" type="ORF">FHD67_10255</name>
</gene>
<dbReference type="EMBL" id="VDDC01000016">
    <property type="protein sequence ID" value="TNH39307.1"/>
    <property type="molecule type" value="Genomic_DNA"/>
</dbReference>
<evidence type="ECO:0000313" key="2">
    <source>
        <dbReference type="EMBL" id="TNH39307.1"/>
    </source>
</evidence>
<protein>
    <submittedName>
        <fullName evidence="2">Exopolysaccharide biosynthesis protein</fullName>
    </submittedName>
</protein>
<proteinExistence type="predicted"/>
<feature type="transmembrane region" description="Helical" evidence="1">
    <location>
        <begin position="41"/>
        <end position="69"/>
    </location>
</feature>
<dbReference type="PANTHER" id="PTHR41795">
    <property type="entry name" value="EXOPOLYSACCHARIDE SYNTHESIS PROTEIN"/>
    <property type="match status" value="1"/>
</dbReference>
<comment type="caution">
    <text evidence="2">The sequence shown here is derived from an EMBL/GenBank/DDBJ whole genome shotgun (WGS) entry which is preliminary data.</text>
</comment>
<dbReference type="GeneID" id="97046585"/>
<keyword evidence="1" id="KW-0812">Transmembrane</keyword>
<feature type="transmembrane region" description="Helical" evidence="1">
    <location>
        <begin position="133"/>
        <end position="166"/>
    </location>
</feature>
<organism evidence="2 3">
    <name type="scientific">Paracoccus haeundaensis</name>
    <dbReference type="NCBI Taxonomy" id="225362"/>
    <lineage>
        <taxon>Bacteria</taxon>
        <taxon>Pseudomonadati</taxon>
        <taxon>Pseudomonadota</taxon>
        <taxon>Alphaproteobacteria</taxon>
        <taxon>Rhodobacterales</taxon>
        <taxon>Paracoccaceae</taxon>
        <taxon>Paracoccus</taxon>
    </lineage>
</organism>
<feature type="transmembrane region" description="Helical" evidence="1">
    <location>
        <begin position="172"/>
        <end position="191"/>
    </location>
</feature>
<dbReference type="Proteomes" id="UP000304880">
    <property type="component" value="Unassembled WGS sequence"/>
</dbReference>
<dbReference type="Pfam" id="PF06055">
    <property type="entry name" value="ExoD"/>
    <property type="match status" value="1"/>
</dbReference>
<name>A0A5C4R6K9_9RHOB</name>